<proteinExistence type="predicted"/>
<accession>A0ACB8AKL7</accession>
<protein>
    <submittedName>
        <fullName evidence="1">Uncharacterized protein</fullName>
    </submittedName>
</protein>
<organism evidence="1 2">
    <name type="scientific">Hygrophoropsis aurantiaca</name>
    <dbReference type="NCBI Taxonomy" id="72124"/>
    <lineage>
        <taxon>Eukaryota</taxon>
        <taxon>Fungi</taxon>
        <taxon>Dikarya</taxon>
        <taxon>Basidiomycota</taxon>
        <taxon>Agaricomycotina</taxon>
        <taxon>Agaricomycetes</taxon>
        <taxon>Agaricomycetidae</taxon>
        <taxon>Boletales</taxon>
        <taxon>Coniophorineae</taxon>
        <taxon>Hygrophoropsidaceae</taxon>
        <taxon>Hygrophoropsis</taxon>
    </lineage>
</organism>
<comment type="caution">
    <text evidence="1">The sequence shown here is derived from an EMBL/GenBank/DDBJ whole genome shotgun (WGS) entry which is preliminary data.</text>
</comment>
<name>A0ACB8AKL7_9AGAM</name>
<reference evidence="1" key="1">
    <citation type="journal article" date="2021" name="New Phytol.">
        <title>Evolutionary innovations through gain and loss of genes in the ectomycorrhizal Boletales.</title>
        <authorList>
            <person name="Wu G."/>
            <person name="Miyauchi S."/>
            <person name="Morin E."/>
            <person name="Kuo A."/>
            <person name="Drula E."/>
            <person name="Varga T."/>
            <person name="Kohler A."/>
            <person name="Feng B."/>
            <person name="Cao Y."/>
            <person name="Lipzen A."/>
            <person name="Daum C."/>
            <person name="Hundley H."/>
            <person name="Pangilinan J."/>
            <person name="Johnson J."/>
            <person name="Barry K."/>
            <person name="LaButti K."/>
            <person name="Ng V."/>
            <person name="Ahrendt S."/>
            <person name="Min B."/>
            <person name="Choi I.G."/>
            <person name="Park H."/>
            <person name="Plett J.M."/>
            <person name="Magnuson J."/>
            <person name="Spatafora J.W."/>
            <person name="Nagy L.G."/>
            <person name="Henrissat B."/>
            <person name="Grigoriev I.V."/>
            <person name="Yang Z.L."/>
            <person name="Xu J."/>
            <person name="Martin F.M."/>
        </authorList>
    </citation>
    <scope>NUCLEOTIDE SEQUENCE</scope>
    <source>
        <strain evidence="1">ATCC 28755</strain>
    </source>
</reference>
<evidence type="ECO:0000313" key="1">
    <source>
        <dbReference type="EMBL" id="KAH7913745.1"/>
    </source>
</evidence>
<gene>
    <name evidence="1" type="ORF">BJ138DRAFT_1171124</name>
</gene>
<dbReference type="Proteomes" id="UP000790377">
    <property type="component" value="Unassembled WGS sequence"/>
</dbReference>
<sequence length="543" mass="61351">MWEESTSSEETWSDADGGNEQGEWPVTGIVGEELTQAQSPRYEVRWDQWHRKDGTNTTWQPDMEDRRDLLSKWKRKQRYKRNIAAARDPSIKIMWDPAHDPTVHNRATDLKAQARREKLDNVEPELTSLNWDAECDRSLRCDEDPVPRLRTRRTDSAAVEGSSRSRHSPASPAVRSGNKDSKPSSSPSVRSKPLSQTASSASLRSLSKTPDRPTRASSSSSPSSSRNTRKDNFALSSRLLPPHALLEKKWRQATRNVSAASITIVNEIDDEEVPPHMEEFMYTEQKYIVGKELEFIFTLDEDLFLRCECYSSCQDATKCHCQTNSELNDTMGKNIFAYSRGLFTFRVPRGVEVIECNKASQFFCHCDANCANRVAQRPRDIAIEIFKTKHCGWGARAVEDLPKGKVMGMFTGQLVRREHIENLPDSHANYIFDLDGTEAKGEANPGDKYSVDAFECGNWTRFVNHSCEPNMKVYSVVFDTVSSMNAPYVAFVAMKYIPAQTELTIDYDPYAGEEAVSVGKSKAAPNAKPCWCGAERCRGWVKV</sequence>
<keyword evidence="2" id="KW-1185">Reference proteome</keyword>
<evidence type="ECO:0000313" key="2">
    <source>
        <dbReference type="Proteomes" id="UP000790377"/>
    </source>
</evidence>
<dbReference type="EMBL" id="MU267625">
    <property type="protein sequence ID" value="KAH7913745.1"/>
    <property type="molecule type" value="Genomic_DNA"/>
</dbReference>